<feature type="domain" description="DUF3741" evidence="2">
    <location>
        <begin position="207"/>
        <end position="251"/>
    </location>
</feature>
<evidence type="ECO:0000259" key="2">
    <source>
        <dbReference type="Pfam" id="PF12552"/>
    </source>
</evidence>
<dbReference type="EMBL" id="GDJX01020608">
    <property type="protein sequence ID" value="JAT47328.1"/>
    <property type="molecule type" value="Transcribed_RNA"/>
</dbReference>
<feature type="domain" description="DUF4378" evidence="3">
    <location>
        <begin position="843"/>
        <end position="990"/>
    </location>
</feature>
<gene>
    <name evidence="4" type="primary">argH_7</name>
    <name evidence="4" type="ORF">g.102406</name>
</gene>
<feature type="region of interest" description="Disordered" evidence="1">
    <location>
        <begin position="1"/>
        <end position="44"/>
    </location>
</feature>
<feature type="compositionally biased region" description="Basic residues" evidence="1">
    <location>
        <begin position="10"/>
        <end position="22"/>
    </location>
</feature>
<sequence>MLDVEGFRHGGSRSRRREKLRRSACGERQSGEPDLGGHRGATGEGARFVSVDGARGEGNGQIRQQANVSMLASDCSTKNPIQHNMVAFELMHGSSKKANGTSIKMLIDQEMSKGMQSRRYSSNVIAKLMGLDTLPAQQPGYMQKESVSCFLKGSSEGFLEKHLPNGEEFKDVFEVLETQISEESGNLSVQKRLRKSRRRHKEMDFERQMFMSAKRLSTDEKLQSSKQFSEALEVLESNKDLFLKLLQEPSSLFIKHLEEYRSASPTPEASHIMILKSSNATECNNSEKCWKSERKTERNSHIKKKSVNKFESDFVNHCIKEHNVSLSKKMSKYKFEGKADAGSLPTHIVVLKPRLENVQETIYQENSSLGDFGYRRRRESRMTGARDLFYEMGERKKLSDDVVVTNRARSSREIAKEISKHMMHTIDGSVKSFGSGRSVCHRHKNSCQVQGTSTFMDFQTLSQTPDQLHNSYTSSYSTESSVSREARKRLSERWKMAHKFQDVGVSGQGSSTLGEMLALSDREKPDAYLSSLSWQESSHHKMSGKEVVARCGSLGISSRDAWKDEFLSSSLKSKSLPQSSFFYGGTHSTSDNDISMLKDVENLESRKSFEGSLLNQRLSSPDNNLKNYLSSSHHSNHVGDENEHHLSEANVGQDEFQYGLDIKRLSEKLALSEPDVGNNSDASYPVDQVLVVCDEGTDVPCIADEQQLPHSLVSTPPVDDEHPIVCDEKENVKKGTTSNGPQTESHPGVTGEVCSPTVTMAEHPSPVSVLEPPEENESSECFEMVNASIQELRMQIQLLKSESRNTYAVSSVIPYDGDAGGECDGVFQAGGIQVTFNAEEHMEFCYLRNILAESGFYDADWNMLFCACFSPEPLISPDVFEEVETMYDDDTWQRTERKLLFDLMNSVLADILTRNVDPRPWIKPRRIGFTGCNKHLADDLWQSLVRLRMDGGGDPSGEGTLDLRWLDLRDDIDAVGIEIERMVNNDLLEELVSEIMMPKGSPSMDSSVYTCRHCGRNNVLSESVPQDGISRSQPAVL</sequence>
<dbReference type="Pfam" id="PF14309">
    <property type="entry name" value="DUF4378"/>
    <property type="match status" value="1"/>
</dbReference>
<reference evidence="4" key="1">
    <citation type="submission" date="2015-07" db="EMBL/GenBank/DDBJ databases">
        <title>Transcriptome Assembly of Anthurium amnicola.</title>
        <authorList>
            <person name="Suzuki J."/>
        </authorList>
    </citation>
    <scope>NUCLEOTIDE SEQUENCE</scope>
</reference>
<organism evidence="4">
    <name type="scientific">Anthurium amnicola</name>
    <dbReference type="NCBI Taxonomy" id="1678845"/>
    <lineage>
        <taxon>Eukaryota</taxon>
        <taxon>Viridiplantae</taxon>
        <taxon>Streptophyta</taxon>
        <taxon>Embryophyta</taxon>
        <taxon>Tracheophyta</taxon>
        <taxon>Spermatophyta</taxon>
        <taxon>Magnoliopsida</taxon>
        <taxon>Liliopsida</taxon>
        <taxon>Araceae</taxon>
        <taxon>Pothoideae</taxon>
        <taxon>Potheae</taxon>
        <taxon>Anthurium</taxon>
    </lineage>
</organism>
<dbReference type="InterPro" id="IPR025486">
    <property type="entry name" value="DUF4378"/>
</dbReference>
<proteinExistence type="predicted"/>
<dbReference type="PANTHER" id="PTHR46836">
    <property type="entry name" value="AFADIN"/>
    <property type="match status" value="1"/>
</dbReference>
<keyword evidence="4" id="KW-0456">Lyase</keyword>
<evidence type="ECO:0000256" key="1">
    <source>
        <dbReference type="SAM" id="MobiDB-lite"/>
    </source>
</evidence>
<protein>
    <submittedName>
        <fullName evidence="4">Argininosuccinate lyase</fullName>
    </submittedName>
</protein>
<evidence type="ECO:0000259" key="3">
    <source>
        <dbReference type="Pfam" id="PF14309"/>
    </source>
</evidence>
<dbReference type="Pfam" id="PF12552">
    <property type="entry name" value="DUF3741"/>
    <property type="match status" value="1"/>
</dbReference>
<evidence type="ECO:0000313" key="4">
    <source>
        <dbReference type="EMBL" id="JAT47328.1"/>
    </source>
</evidence>
<dbReference type="GO" id="GO:0016829">
    <property type="term" value="F:lyase activity"/>
    <property type="evidence" value="ECO:0007669"/>
    <property type="project" value="UniProtKB-KW"/>
</dbReference>
<dbReference type="InterPro" id="IPR022212">
    <property type="entry name" value="DUF3741"/>
</dbReference>
<dbReference type="AlphaFoldDB" id="A0A1D1XY48"/>
<dbReference type="PANTHER" id="PTHR46836:SF8">
    <property type="entry name" value="AFADIN"/>
    <property type="match status" value="1"/>
</dbReference>
<accession>A0A1D1XY48</accession>
<name>A0A1D1XY48_9ARAE</name>